<sequence>MVKITFSTAAIVCALAISSVLSAPAAGISSVAPPSGFAVTSFGINGSGCPAGSASYFIDDKTGLNVVYSSFYAEAGPGVPISENRKNCQLTLGVRLDFLSLSGYYYLDPAVTAAQETLYYLGPVPGDYYNYGSSFPFITYSVCGTNTVLNIGTSIRASNTQNSKGSGYIATDDTKVSLTQLFNLAWQAC</sequence>
<accession>A0A409WY68</accession>
<dbReference type="PANTHER" id="PTHR38847">
    <property type="match status" value="1"/>
</dbReference>
<evidence type="ECO:0000313" key="3">
    <source>
        <dbReference type="Proteomes" id="UP000283269"/>
    </source>
</evidence>
<dbReference type="PANTHER" id="PTHR38847:SF1">
    <property type="entry name" value="PSEUDOURIDINE SYNTHASE RSUA_RLUA-LIKE DOMAIN-CONTAINING PROTEIN"/>
    <property type="match status" value="1"/>
</dbReference>
<dbReference type="Pfam" id="PF14273">
    <property type="entry name" value="DUF4360"/>
    <property type="match status" value="1"/>
</dbReference>
<feature type="signal peptide" evidence="1">
    <location>
        <begin position="1"/>
        <end position="22"/>
    </location>
</feature>
<proteinExistence type="predicted"/>
<comment type="caution">
    <text evidence="2">The sequence shown here is derived from an EMBL/GenBank/DDBJ whole genome shotgun (WGS) entry which is preliminary data.</text>
</comment>
<dbReference type="InterPro" id="IPR025649">
    <property type="entry name" value="DUF4360"/>
</dbReference>
<dbReference type="OrthoDB" id="152248at2759"/>
<organism evidence="2 3">
    <name type="scientific">Psilocybe cyanescens</name>
    <dbReference type="NCBI Taxonomy" id="93625"/>
    <lineage>
        <taxon>Eukaryota</taxon>
        <taxon>Fungi</taxon>
        <taxon>Dikarya</taxon>
        <taxon>Basidiomycota</taxon>
        <taxon>Agaricomycotina</taxon>
        <taxon>Agaricomycetes</taxon>
        <taxon>Agaricomycetidae</taxon>
        <taxon>Agaricales</taxon>
        <taxon>Agaricineae</taxon>
        <taxon>Strophariaceae</taxon>
        <taxon>Psilocybe</taxon>
    </lineage>
</organism>
<name>A0A409WY68_PSICY</name>
<dbReference type="Proteomes" id="UP000283269">
    <property type="component" value="Unassembled WGS sequence"/>
</dbReference>
<protein>
    <recommendedName>
        <fullName evidence="4">DUF4360 domain-containing protein</fullName>
    </recommendedName>
</protein>
<dbReference type="AlphaFoldDB" id="A0A409WY68"/>
<evidence type="ECO:0000256" key="1">
    <source>
        <dbReference type="SAM" id="SignalP"/>
    </source>
</evidence>
<reference evidence="2 3" key="1">
    <citation type="journal article" date="2018" name="Evol. Lett.">
        <title>Horizontal gene cluster transfer increased hallucinogenic mushroom diversity.</title>
        <authorList>
            <person name="Reynolds H.T."/>
            <person name="Vijayakumar V."/>
            <person name="Gluck-Thaler E."/>
            <person name="Korotkin H.B."/>
            <person name="Matheny P.B."/>
            <person name="Slot J.C."/>
        </authorList>
    </citation>
    <scope>NUCLEOTIDE SEQUENCE [LARGE SCALE GENOMIC DNA]</scope>
    <source>
        <strain evidence="2 3">2631</strain>
    </source>
</reference>
<dbReference type="EMBL" id="NHYD01003015">
    <property type="protein sequence ID" value="PPQ83468.1"/>
    <property type="molecule type" value="Genomic_DNA"/>
</dbReference>
<evidence type="ECO:0008006" key="4">
    <source>
        <dbReference type="Google" id="ProtNLM"/>
    </source>
</evidence>
<keyword evidence="1" id="KW-0732">Signal</keyword>
<feature type="chain" id="PRO_5019132291" description="DUF4360 domain-containing protein" evidence="1">
    <location>
        <begin position="23"/>
        <end position="189"/>
    </location>
</feature>
<gene>
    <name evidence="2" type="ORF">CVT25_007059</name>
</gene>
<evidence type="ECO:0000313" key="2">
    <source>
        <dbReference type="EMBL" id="PPQ83468.1"/>
    </source>
</evidence>
<keyword evidence="3" id="KW-1185">Reference proteome</keyword>
<dbReference type="InParanoid" id="A0A409WY68"/>